<dbReference type="HAMAP" id="MF_00691">
    <property type="entry name" value="PxpA"/>
    <property type="match status" value="1"/>
</dbReference>
<sequence length="265" mass="27597">MVDLLADLGESFGAYRMGDDAALLDVVTSANVACGFHAGDPRVMDATVAACARRGIGVGAHPGFPDLVGFGRRTMELTPHEVRTDVLYQIGALDAFARAHGTRLRHVTPHGRLGNLAMSERGYADAVAGAVAAYDPSLVMVTQDGVLAEAAERLGLPVAILGLADRAYDDDGTLVRRNRPGAVITDPDQVAARVVRMVTEQVISTVSGRDLPIRCDTVLLHGDTPGAVALARTVRAELTAAGVRIEPLAQFLTDRDAAGGAGGAP</sequence>
<dbReference type="InterPro" id="IPR011330">
    <property type="entry name" value="Glyco_hydro/deAcase_b/a-brl"/>
</dbReference>
<protein>
    <submittedName>
        <fullName evidence="1">LamB/YcsF family protein</fullName>
    </submittedName>
</protein>
<proteinExistence type="inferred from homology"/>
<dbReference type="Proteomes" id="UP001597260">
    <property type="component" value="Unassembled WGS sequence"/>
</dbReference>
<dbReference type="NCBIfam" id="NF003814">
    <property type="entry name" value="PRK05406.1-3"/>
    <property type="match status" value="1"/>
</dbReference>
<dbReference type="NCBIfam" id="NF003816">
    <property type="entry name" value="PRK05406.1-5"/>
    <property type="match status" value="1"/>
</dbReference>
<feature type="non-terminal residue" evidence="1">
    <location>
        <position position="265"/>
    </location>
</feature>
<dbReference type="Gene3D" id="3.20.20.370">
    <property type="entry name" value="Glycoside hydrolase/deacetylase"/>
    <property type="match status" value="1"/>
</dbReference>
<organism evidence="1 2">
    <name type="scientific">Micromonospora sonneratiae</name>
    <dbReference type="NCBI Taxonomy" id="1184706"/>
    <lineage>
        <taxon>Bacteria</taxon>
        <taxon>Bacillati</taxon>
        <taxon>Actinomycetota</taxon>
        <taxon>Actinomycetes</taxon>
        <taxon>Micromonosporales</taxon>
        <taxon>Micromonosporaceae</taxon>
        <taxon>Micromonospora</taxon>
    </lineage>
</organism>
<evidence type="ECO:0000313" key="1">
    <source>
        <dbReference type="EMBL" id="MFD1324537.1"/>
    </source>
</evidence>
<comment type="caution">
    <text evidence="1">The sequence shown here is derived from an EMBL/GenBank/DDBJ whole genome shotgun (WGS) entry which is preliminary data.</text>
</comment>
<dbReference type="SUPFAM" id="SSF88713">
    <property type="entry name" value="Glycoside hydrolase/deacetylase"/>
    <property type="match status" value="1"/>
</dbReference>
<dbReference type="CDD" id="cd10787">
    <property type="entry name" value="LamB_YcsF_like"/>
    <property type="match status" value="1"/>
</dbReference>
<evidence type="ECO:0000313" key="2">
    <source>
        <dbReference type="Proteomes" id="UP001597260"/>
    </source>
</evidence>
<dbReference type="PANTHER" id="PTHR30292">
    <property type="entry name" value="UNCHARACTERIZED PROTEIN YBGL-RELATED"/>
    <property type="match status" value="1"/>
</dbReference>
<dbReference type="PANTHER" id="PTHR30292:SF0">
    <property type="entry name" value="5-OXOPROLINASE SUBUNIT A"/>
    <property type="match status" value="1"/>
</dbReference>
<dbReference type="Pfam" id="PF03746">
    <property type="entry name" value="LamB_YcsF"/>
    <property type="match status" value="1"/>
</dbReference>
<name>A0ABW3YJ52_9ACTN</name>
<dbReference type="RefSeq" id="WP_377575337.1">
    <property type="nucleotide sequence ID" value="NZ_JBHTMP010000050.1"/>
</dbReference>
<keyword evidence="2" id="KW-1185">Reference proteome</keyword>
<dbReference type="EMBL" id="JBHTMP010000050">
    <property type="protein sequence ID" value="MFD1324537.1"/>
    <property type="molecule type" value="Genomic_DNA"/>
</dbReference>
<gene>
    <name evidence="1" type="ORF">ACFQ4H_25960</name>
</gene>
<reference evidence="2" key="1">
    <citation type="journal article" date="2019" name="Int. J. Syst. Evol. Microbiol.">
        <title>The Global Catalogue of Microorganisms (GCM) 10K type strain sequencing project: providing services to taxonomists for standard genome sequencing and annotation.</title>
        <authorList>
            <consortium name="The Broad Institute Genomics Platform"/>
            <consortium name="The Broad Institute Genome Sequencing Center for Infectious Disease"/>
            <person name="Wu L."/>
            <person name="Ma J."/>
        </authorList>
    </citation>
    <scope>NUCLEOTIDE SEQUENCE [LARGE SCALE GENOMIC DNA]</scope>
    <source>
        <strain evidence="2">JCM 31037</strain>
    </source>
</reference>
<dbReference type="InterPro" id="IPR005501">
    <property type="entry name" value="LamB/YcsF/PxpA-like"/>
</dbReference>
<accession>A0ABW3YJ52</accession>